<feature type="region of interest" description="Disordered" evidence="1">
    <location>
        <begin position="1"/>
        <end position="29"/>
    </location>
</feature>
<accession>A0ABU6S450</accession>
<reference evidence="2 3" key="1">
    <citation type="journal article" date="2023" name="Plants (Basel)">
        <title>Bridging the Gap: Combining Genomics and Transcriptomics Approaches to Understand Stylosanthes scabra, an Orphan Legume from the Brazilian Caatinga.</title>
        <authorList>
            <person name="Ferreira-Neto J.R.C."/>
            <person name="da Silva M.D."/>
            <person name="Binneck E."/>
            <person name="de Melo N.F."/>
            <person name="da Silva R.H."/>
            <person name="de Melo A.L.T.M."/>
            <person name="Pandolfi V."/>
            <person name="Bustamante F.O."/>
            <person name="Brasileiro-Vidal A.C."/>
            <person name="Benko-Iseppon A.M."/>
        </authorList>
    </citation>
    <scope>NUCLEOTIDE SEQUENCE [LARGE SCALE GENOMIC DNA]</scope>
    <source>
        <tissue evidence="2">Leaves</tissue>
    </source>
</reference>
<name>A0ABU6S450_9FABA</name>
<organism evidence="2 3">
    <name type="scientific">Stylosanthes scabra</name>
    <dbReference type="NCBI Taxonomy" id="79078"/>
    <lineage>
        <taxon>Eukaryota</taxon>
        <taxon>Viridiplantae</taxon>
        <taxon>Streptophyta</taxon>
        <taxon>Embryophyta</taxon>
        <taxon>Tracheophyta</taxon>
        <taxon>Spermatophyta</taxon>
        <taxon>Magnoliopsida</taxon>
        <taxon>eudicotyledons</taxon>
        <taxon>Gunneridae</taxon>
        <taxon>Pentapetalae</taxon>
        <taxon>rosids</taxon>
        <taxon>fabids</taxon>
        <taxon>Fabales</taxon>
        <taxon>Fabaceae</taxon>
        <taxon>Papilionoideae</taxon>
        <taxon>50 kb inversion clade</taxon>
        <taxon>dalbergioids sensu lato</taxon>
        <taxon>Dalbergieae</taxon>
        <taxon>Pterocarpus clade</taxon>
        <taxon>Stylosanthes</taxon>
    </lineage>
</organism>
<evidence type="ECO:0000256" key="1">
    <source>
        <dbReference type="SAM" id="MobiDB-lite"/>
    </source>
</evidence>
<evidence type="ECO:0000313" key="3">
    <source>
        <dbReference type="Proteomes" id="UP001341840"/>
    </source>
</evidence>
<dbReference type="Proteomes" id="UP001341840">
    <property type="component" value="Unassembled WGS sequence"/>
</dbReference>
<gene>
    <name evidence="2" type="ORF">PIB30_006362</name>
</gene>
<proteinExistence type="predicted"/>
<sequence>MVKGNEKHSKKGKVVDRSSAKESNPTKDQGHAFKCVPLSVNVIFEKCIKNDPQKMAIVEELGFGALSYLPNYYLNHKELMQLFKRFNIIDNTIHAVAGEVEITTEMIGKAFGLKYTGTTCAEKVTIKGLSEDDEHIFKFFQGKSQAALKELVFKTLINSEANMDKFKRAFLLYIQKVFFLPTSAPNVTQRALPTIFDLQNTRKKN</sequence>
<dbReference type="PANTHER" id="PTHR34835:SF34">
    <property type="entry name" value="OS08G0555500 PROTEIN"/>
    <property type="match status" value="1"/>
</dbReference>
<comment type="caution">
    <text evidence="2">The sequence shown here is derived from an EMBL/GenBank/DDBJ whole genome shotgun (WGS) entry which is preliminary data.</text>
</comment>
<dbReference type="PANTHER" id="PTHR34835">
    <property type="entry name" value="OS07G0283600 PROTEIN-RELATED"/>
    <property type="match status" value="1"/>
</dbReference>
<evidence type="ECO:0000313" key="2">
    <source>
        <dbReference type="EMBL" id="MED6131034.1"/>
    </source>
</evidence>
<keyword evidence="3" id="KW-1185">Reference proteome</keyword>
<dbReference type="EMBL" id="JASCZI010060428">
    <property type="protein sequence ID" value="MED6131034.1"/>
    <property type="molecule type" value="Genomic_DNA"/>
</dbReference>
<protein>
    <submittedName>
        <fullName evidence="2">Uncharacterized protein</fullName>
    </submittedName>
</protein>